<name>A0A060T1I5_BLAAD</name>
<keyword evidence="2" id="KW-1133">Transmembrane helix</keyword>
<evidence type="ECO:0000313" key="4">
    <source>
        <dbReference type="EMBL" id="CDP34624.1"/>
    </source>
</evidence>
<gene>
    <name evidence="4" type="ORF">GNLVRS02_ARAD1C16764g</name>
</gene>
<dbReference type="Pfam" id="PF26174">
    <property type="entry name" value="LEA-2_1"/>
    <property type="match status" value="1"/>
</dbReference>
<accession>A0A060T1I5</accession>
<dbReference type="Pfam" id="PF22786">
    <property type="entry name" value="Tag1_C"/>
    <property type="match status" value="1"/>
</dbReference>
<dbReference type="InterPro" id="IPR055011">
    <property type="entry name" value="Tag1_C"/>
</dbReference>
<keyword evidence="2" id="KW-0812">Transmembrane</keyword>
<feature type="transmembrane region" description="Helical" evidence="2">
    <location>
        <begin position="67"/>
        <end position="85"/>
    </location>
</feature>
<proteinExistence type="predicted"/>
<dbReference type="PANTHER" id="PTHR35895">
    <property type="entry name" value="CHROMOSOME 16, WHOLE GENOME SHOTGUN SEQUENCE"/>
    <property type="match status" value="1"/>
</dbReference>
<evidence type="ECO:0000256" key="2">
    <source>
        <dbReference type="SAM" id="Phobius"/>
    </source>
</evidence>
<dbReference type="EMBL" id="HG937693">
    <property type="protein sequence ID" value="CDP34624.1"/>
    <property type="molecule type" value="Genomic_DNA"/>
</dbReference>
<dbReference type="InterPro" id="IPR046368">
    <property type="entry name" value="Tag1"/>
</dbReference>
<sequence>MGSQSKGGNSNAWGENEQDPLIAPRAGPSNYGSRYDEESGGYSTSSSRSDYSDDSSDYCGTGITRQMIAVFACLIIATIAMFYSMRVDELQHELQMVPTVQLSQLALEDMNDKGVLLRVQGTYELDYSVISGTFRRLIVRTGAKVMHSFTVNCSDMDVYLYDMSPSQSLESTGLGDEVVSASFPPVRVIVGKENVPNTFNTVVTLSDFGDSDTMTAIVNKILFTTEPVTFRSVGSIVINKGLLSLGPYPVTYDETISSGDGGDNNGDDDDNDGEKDGPNDPSRARPEFDVTVGNVSMLPGSESNGMDVSTDVHVDVKDAGPLAGFQASIPSLNWELMVAGCDEDKVITVSDGGTAPFEIDFSSSGPRRLDVTVQSGIDQLPPDLITPCAGSNKSPLDKFVGNYLAGADNFVTIRGSKHQDAGLPSWLSSLLRGLSYSFAFAGKQEGDNLINKIEFNGFKVDLFGHGWSRTPRVSAVVTITLNTPEGLTIDRGVDLRAIKVKGDVALFEVENRQKFAYLQLPDWTDCNTTINDDNNYVVQFGIDSVPIQVVNEGVFGSVVRQLMFEGSVPVWVEALVDSMLSTPLGQVTLTDIPIQAQANVQSK</sequence>
<protein>
    <submittedName>
        <fullName evidence="4">ARAD1C16764p</fullName>
    </submittedName>
</protein>
<evidence type="ECO:0000259" key="3">
    <source>
        <dbReference type="Pfam" id="PF22786"/>
    </source>
</evidence>
<feature type="region of interest" description="Disordered" evidence="1">
    <location>
        <begin position="1"/>
        <end position="55"/>
    </location>
</feature>
<evidence type="ECO:0000256" key="1">
    <source>
        <dbReference type="SAM" id="MobiDB-lite"/>
    </source>
</evidence>
<feature type="region of interest" description="Disordered" evidence="1">
    <location>
        <begin position="254"/>
        <end position="287"/>
    </location>
</feature>
<reference evidence="4" key="2">
    <citation type="submission" date="2014-06" db="EMBL/GenBank/DDBJ databases">
        <title>The complete genome of Blastobotrys (Arxula) adeninivorans LS3 - a yeast of biotechnological interest.</title>
        <authorList>
            <person name="Kunze G."/>
            <person name="Gaillardin C."/>
            <person name="Czernicka M."/>
            <person name="Durrens P."/>
            <person name="Martin T."/>
            <person name="Boer E."/>
            <person name="Gabaldon T."/>
            <person name="Cruz J."/>
            <person name="Talla E."/>
            <person name="Marck C."/>
            <person name="Goffeau A."/>
            <person name="Barbe V."/>
            <person name="Baret P."/>
            <person name="Baronian K."/>
            <person name="Beier S."/>
            <person name="Bleykasten C."/>
            <person name="Bode R."/>
            <person name="Casaregola S."/>
            <person name="Despons L."/>
            <person name="Fairhead C."/>
            <person name="Giersberg M."/>
            <person name="Gierski P."/>
            <person name="Hahnel U."/>
            <person name="Hartmann A."/>
            <person name="Jankowska D."/>
            <person name="Jubin C."/>
            <person name="Jung P."/>
            <person name="Lafontaine I."/>
            <person name="Leh-Louis V."/>
            <person name="Lemaire M."/>
            <person name="Marcet-Houben M."/>
            <person name="Mascher M."/>
            <person name="Morel G."/>
            <person name="Richard G.-F."/>
            <person name="Riechen J."/>
            <person name="Sacerdot C."/>
            <person name="Sarkar A."/>
            <person name="Savel G."/>
            <person name="Schacherer J."/>
            <person name="Sherman D."/>
            <person name="Straub M.-L."/>
            <person name="Stein N."/>
            <person name="Thierry A."/>
            <person name="Trautwein-Schult A."/>
            <person name="Westhof E."/>
            <person name="Worch S."/>
            <person name="Dujon B."/>
            <person name="Souciet J.-L."/>
            <person name="Wincker P."/>
            <person name="Scholz U."/>
            <person name="Neuveglise N."/>
        </authorList>
    </citation>
    <scope>NUCLEOTIDE SEQUENCE</scope>
    <source>
        <strain evidence="4">LS3</strain>
    </source>
</reference>
<feature type="compositionally biased region" description="Basic and acidic residues" evidence="1">
    <location>
        <begin position="274"/>
        <end position="287"/>
    </location>
</feature>
<feature type="domain" description="Tag1 C-terminal" evidence="3">
    <location>
        <begin position="496"/>
        <end position="600"/>
    </location>
</feature>
<dbReference type="PANTHER" id="PTHR35895:SF3">
    <property type="entry name" value="PRE-RRNA PROCESSING PROTEIN"/>
    <property type="match status" value="1"/>
</dbReference>
<dbReference type="GO" id="GO:0000329">
    <property type="term" value="C:fungal-type vacuole membrane"/>
    <property type="evidence" value="ECO:0007669"/>
    <property type="project" value="InterPro"/>
</dbReference>
<keyword evidence="2" id="KW-0472">Membrane</keyword>
<organism evidence="4">
    <name type="scientific">Blastobotrys adeninivorans</name>
    <name type="common">Yeast</name>
    <name type="synonym">Arxula adeninivorans</name>
    <dbReference type="NCBI Taxonomy" id="409370"/>
    <lineage>
        <taxon>Eukaryota</taxon>
        <taxon>Fungi</taxon>
        <taxon>Dikarya</taxon>
        <taxon>Ascomycota</taxon>
        <taxon>Saccharomycotina</taxon>
        <taxon>Dipodascomycetes</taxon>
        <taxon>Dipodascales</taxon>
        <taxon>Trichomonascaceae</taxon>
        <taxon>Blastobotrys</taxon>
    </lineage>
</organism>
<reference evidence="4" key="1">
    <citation type="submission" date="2014-02" db="EMBL/GenBank/DDBJ databases">
        <authorList>
            <person name="Genoscope - CEA"/>
        </authorList>
    </citation>
    <scope>NUCLEOTIDE SEQUENCE</scope>
    <source>
        <strain evidence="4">LS3</strain>
    </source>
</reference>
<feature type="compositionally biased region" description="Low complexity" evidence="1">
    <location>
        <begin position="40"/>
        <end position="49"/>
    </location>
</feature>
<dbReference type="PhylomeDB" id="A0A060T1I5"/>
<feature type="compositionally biased region" description="Polar residues" evidence="1">
    <location>
        <begin position="1"/>
        <end position="13"/>
    </location>
</feature>
<dbReference type="AlphaFoldDB" id="A0A060T1I5"/>